<keyword evidence="3" id="KW-0963">Cytoplasm</keyword>
<evidence type="ECO:0000256" key="4">
    <source>
        <dbReference type="ARBA" id="ARBA00022927"/>
    </source>
</evidence>
<dbReference type="Proteomes" id="UP001497516">
    <property type="component" value="Chromosome 7"/>
</dbReference>
<dbReference type="AlphaFoldDB" id="A0AAV2FX66"/>
<dbReference type="InterPro" id="IPR015943">
    <property type="entry name" value="WD40/YVTN_repeat-like_dom_sf"/>
</dbReference>
<gene>
    <name evidence="6" type="ORF">LTRI10_LOCUS42251</name>
</gene>
<keyword evidence="4" id="KW-0653">Protein transport</keyword>
<dbReference type="PANTHER" id="PTHR46027">
    <property type="entry name" value="PEROXISOMAL TARGETING SIGNAL 2 RECEPTOR"/>
    <property type="match status" value="1"/>
</dbReference>
<dbReference type="PANTHER" id="PTHR46027:SF1">
    <property type="entry name" value="PEROXISOMAL TARGETING SIGNAL 2 RECEPTOR"/>
    <property type="match status" value="1"/>
</dbReference>
<dbReference type="GO" id="GO:0005053">
    <property type="term" value="F:peroxisome matrix targeting signal-2 binding"/>
    <property type="evidence" value="ECO:0007669"/>
    <property type="project" value="InterPro"/>
</dbReference>
<evidence type="ECO:0000256" key="3">
    <source>
        <dbReference type="ARBA" id="ARBA00022490"/>
    </source>
</evidence>
<feature type="region of interest" description="Disordered" evidence="5">
    <location>
        <begin position="138"/>
        <end position="160"/>
    </location>
</feature>
<dbReference type="GO" id="GO:0016558">
    <property type="term" value="P:protein import into peroxisome matrix"/>
    <property type="evidence" value="ECO:0007669"/>
    <property type="project" value="InterPro"/>
</dbReference>
<accession>A0AAV2FX66</accession>
<evidence type="ECO:0000256" key="5">
    <source>
        <dbReference type="SAM" id="MobiDB-lite"/>
    </source>
</evidence>
<keyword evidence="7" id="KW-1185">Reference proteome</keyword>
<protein>
    <submittedName>
        <fullName evidence="6">Uncharacterized protein</fullName>
    </submittedName>
</protein>
<dbReference type="GO" id="GO:0005829">
    <property type="term" value="C:cytosol"/>
    <property type="evidence" value="ECO:0007669"/>
    <property type="project" value="TreeGrafter"/>
</dbReference>
<feature type="compositionally biased region" description="Basic residues" evidence="5">
    <location>
        <begin position="146"/>
        <end position="160"/>
    </location>
</feature>
<dbReference type="GO" id="GO:0005782">
    <property type="term" value="C:peroxisomal matrix"/>
    <property type="evidence" value="ECO:0007669"/>
    <property type="project" value="TreeGrafter"/>
</dbReference>
<dbReference type="EMBL" id="OZ034820">
    <property type="protein sequence ID" value="CAL1402238.1"/>
    <property type="molecule type" value="Genomic_DNA"/>
</dbReference>
<keyword evidence="2" id="KW-0813">Transport</keyword>
<evidence type="ECO:0000256" key="2">
    <source>
        <dbReference type="ARBA" id="ARBA00022448"/>
    </source>
</evidence>
<evidence type="ECO:0000313" key="6">
    <source>
        <dbReference type="EMBL" id="CAL1402238.1"/>
    </source>
</evidence>
<comment type="subcellular location">
    <subcellularLocation>
        <location evidence="1">Cytoplasm</location>
    </subcellularLocation>
</comment>
<proteinExistence type="predicted"/>
<name>A0AAV2FX66_9ROSI</name>
<reference evidence="6 7" key="1">
    <citation type="submission" date="2024-04" db="EMBL/GenBank/DDBJ databases">
        <authorList>
            <person name="Fracassetti M."/>
        </authorList>
    </citation>
    <scope>NUCLEOTIDE SEQUENCE [LARGE SCALE GENOMIC DNA]</scope>
</reference>
<sequence length="221" mass="24360">MPIWLERLPSPNALPRLLTVAKVPFYRQKNKNGVEVEIRSTALGFMLSAHGNQIGKSSSLLSLGQRAPFSCYSVKFSPFYEDRLAVAAAQNFGIIGNGRVHVFSLSEIISFDTAGGVDDLAWSESHDSLLIAAVADGSVGSSTPTSRRRRTRSNPSRSTRRRLRLCLRLLHGEGLGCARAGIHDEPGSNTVEYWLKGSKLKSRAYEVQDRGVTREYRLAIL</sequence>
<dbReference type="InterPro" id="IPR044536">
    <property type="entry name" value="PEX7"/>
</dbReference>
<dbReference type="Gene3D" id="2.130.10.10">
    <property type="entry name" value="YVTN repeat-like/Quinoprotein amine dehydrogenase"/>
    <property type="match status" value="1"/>
</dbReference>
<organism evidence="6 7">
    <name type="scientific">Linum trigynum</name>
    <dbReference type="NCBI Taxonomy" id="586398"/>
    <lineage>
        <taxon>Eukaryota</taxon>
        <taxon>Viridiplantae</taxon>
        <taxon>Streptophyta</taxon>
        <taxon>Embryophyta</taxon>
        <taxon>Tracheophyta</taxon>
        <taxon>Spermatophyta</taxon>
        <taxon>Magnoliopsida</taxon>
        <taxon>eudicotyledons</taxon>
        <taxon>Gunneridae</taxon>
        <taxon>Pentapetalae</taxon>
        <taxon>rosids</taxon>
        <taxon>fabids</taxon>
        <taxon>Malpighiales</taxon>
        <taxon>Linaceae</taxon>
        <taxon>Linum</taxon>
    </lineage>
</organism>
<evidence type="ECO:0000256" key="1">
    <source>
        <dbReference type="ARBA" id="ARBA00004496"/>
    </source>
</evidence>
<evidence type="ECO:0000313" key="7">
    <source>
        <dbReference type="Proteomes" id="UP001497516"/>
    </source>
</evidence>